<accession>A0ACB8YJ41</accession>
<dbReference type="EMBL" id="CM042058">
    <property type="protein sequence ID" value="KAI3685261.1"/>
    <property type="molecule type" value="Genomic_DNA"/>
</dbReference>
<protein>
    <submittedName>
        <fullName evidence="1">Uncharacterized protein</fullName>
    </submittedName>
</protein>
<proteinExistence type="predicted"/>
<dbReference type="Proteomes" id="UP001055879">
    <property type="component" value="Linkage Group LG12"/>
</dbReference>
<reference evidence="1 2" key="2">
    <citation type="journal article" date="2022" name="Mol. Ecol. Resour.">
        <title>The genomes of chicory, endive, great burdock and yacon provide insights into Asteraceae paleo-polyploidization history and plant inulin production.</title>
        <authorList>
            <person name="Fan W."/>
            <person name="Wang S."/>
            <person name="Wang H."/>
            <person name="Wang A."/>
            <person name="Jiang F."/>
            <person name="Liu H."/>
            <person name="Zhao H."/>
            <person name="Xu D."/>
            <person name="Zhang Y."/>
        </authorList>
    </citation>
    <scope>NUCLEOTIDE SEQUENCE [LARGE SCALE GENOMIC DNA]</scope>
    <source>
        <strain evidence="2">cv. Niubang</strain>
    </source>
</reference>
<evidence type="ECO:0000313" key="1">
    <source>
        <dbReference type="EMBL" id="KAI3685261.1"/>
    </source>
</evidence>
<comment type="caution">
    <text evidence="1">The sequence shown here is derived from an EMBL/GenBank/DDBJ whole genome shotgun (WGS) entry which is preliminary data.</text>
</comment>
<reference evidence="2" key="1">
    <citation type="journal article" date="2022" name="Mol. Ecol. Resour.">
        <title>The genomes of chicory, endive, great burdock and yacon provide insights into Asteraceae palaeo-polyploidization history and plant inulin production.</title>
        <authorList>
            <person name="Fan W."/>
            <person name="Wang S."/>
            <person name="Wang H."/>
            <person name="Wang A."/>
            <person name="Jiang F."/>
            <person name="Liu H."/>
            <person name="Zhao H."/>
            <person name="Xu D."/>
            <person name="Zhang Y."/>
        </authorList>
    </citation>
    <scope>NUCLEOTIDE SEQUENCE [LARGE SCALE GENOMIC DNA]</scope>
    <source>
        <strain evidence="2">cv. Niubang</strain>
    </source>
</reference>
<sequence length="212" mass="22975">MTVPCLWQKERWLQIERRFTQQRNEDRETKGTNLQAKPSKVAANGVLVMVFASSTSKKQETVNVVPSATISLEPNEPVTSKISNPNRAAKEFKLNLGAKIFSPSFSNKRSVTPPAMPAGANIAYVPDSYPAVPIATPQPEPYAHHRSVMVEKLGPVFYVHPLPQDWSGPSVAAMCDASIYSRGWSGTVCVAEPHSDFATAVPGDSTDLGPGI</sequence>
<organism evidence="1 2">
    <name type="scientific">Arctium lappa</name>
    <name type="common">Greater burdock</name>
    <name type="synonym">Lappa major</name>
    <dbReference type="NCBI Taxonomy" id="4217"/>
    <lineage>
        <taxon>Eukaryota</taxon>
        <taxon>Viridiplantae</taxon>
        <taxon>Streptophyta</taxon>
        <taxon>Embryophyta</taxon>
        <taxon>Tracheophyta</taxon>
        <taxon>Spermatophyta</taxon>
        <taxon>Magnoliopsida</taxon>
        <taxon>eudicotyledons</taxon>
        <taxon>Gunneridae</taxon>
        <taxon>Pentapetalae</taxon>
        <taxon>asterids</taxon>
        <taxon>campanulids</taxon>
        <taxon>Asterales</taxon>
        <taxon>Asteraceae</taxon>
        <taxon>Carduoideae</taxon>
        <taxon>Cardueae</taxon>
        <taxon>Arctiinae</taxon>
        <taxon>Arctium</taxon>
    </lineage>
</organism>
<evidence type="ECO:0000313" key="2">
    <source>
        <dbReference type="Proteomes" id="UP001055879"/>
    </source>
</evidence>
<gene>
    <name evidence="1" type="ORF">L6452_34500</name>
</gene>
<name>A0ACB8YJ41_ARCLA</name>
<keyword evidence="2" id="KW-1185">Reference proteome</keyword>